<proteinExistence type="inferred from homology"/>
<gene>
    <name evidence="7" type="ORF">OKA05_28950</name>
</gene>
<comment type="similarity">
    <text evidence="1">Belongs to the sigma-70 factor family. ECF subfamily.</text>
</comment>
<dbReference type="SUPFAM" id="SSF88946">
    <property type="entry name" value="Sigma2 domain of RNA polymerase sigma factors"/>
    <property type="match status" value="1"/>
</dbReference>
<evidence type="ECO:0000256" key="5">
    <source>
        <dbReference type="ARBA" id="ARBA00023163"/>
    </source>
</evidence>
<keyword evidence="5" id="KW-0804">Transcription</keyword>
<dbReference type="Gene3D" id="1.10.10.10">
    <property type="entry name" value="Winged helix-like DNA-binding domain superfamily/Winged helix DNA-binding domain"/>
    <property type="match status" value="1"/>
</dbReference>
<reference evidence="7 8" key="1">
    <citation type="submission" date="2022-10" db="EMBL/GenBank/DDBJ databases">
        <title>Luteolibacter arcticus strain CCTCC AB 2014275, whole genome shotgun sequencing project.</title>
        <authorList>
            <person name="Zhao G."/>
            <person name="Shen L."/>
        </authorList>
    </citation>
    <scope>NUCLEOTIDE SEQUENCE [LARGE SCALE GENOMIC DNA]</scope>
    <source>
        <strain evidence="7 8">CCTCC AB 2014275</strain>
    </source>
</reference>
<dbReference type="NCBIfam" id="TIGR02937">
    <property type="entry name" value="sigma70-ECF"/>
    <property type="match status" value="1"/>
</dbReference>
<evidence type="ECO:0000313" key="7">
    <source>
        <dbReference type="EMBL" id="MCW1926616.1"/>
    </source>
</evidence>
<accession>A0ABT3GSV1</accession>
<name>A0ABT3GSV1_9BACT</name>
<dbReference type="Gene3D" id="1.10.1740.10">
    <property type="match status" value="1"/>
</dbReference>
<evidence type="ECO:0000259" key="6">
    <source>
        <dbReference type="Pfam" id="PF08281"/>
    </source>
</evidence>
<dbReference type="InterPro" id="IPR013249">
    <property type="entry name" value="RNA_pol_sigma70_r4_t2"/>
</dbReference>
<dbReference type="InterPro" id="IPR039425">
    <property type="entry name" value="RNA_pol_sigma-70-like"/>
</dbReference>
<keyword evidence="3" id="KW-0731">Sigma factor</keyword>
<keyword evidence="8" id="KW-1185">Reference proteome</keyword>
<dbReference type="PANTHER" id="PTHR43133">
    <property type="entry name" value="RNA POLYMERASE ECF-TYPE SIGMA FACTO"/>
    <property type="match status" value="1"/>
</dbReference>
<sequence>MSDRPDASLLEAWSAEGSEEAFAALARRYGGLLYHAAMRRTGRSDLAGEAAQNSLLILARKAPRLGHLPCLSGWLHRTACYEAAKLLRREQRHHARMKQLPLPDGDGAGDEASPWQDIAPVLDQALDAMPEKDREVIFLKFFDGLSFEQMARQFGGEPAAWRQRGSRALERLRLHFRKRGVAVSSAALSSGLGMSLGQSAPTAFLASLPNASAAVTALSWQTLTLHSLHLMKLKPAAAIAAVLLLSLLPLGMQARAISDARERVALLEKGFATSQTSSSRQALASSRANPSVNLVALADALLAAKEGDLVKRFTTEKKVAAMDVDELERLLTESTVTELGRAERLELVKALFRQFCRLAEKSGMPGERVVALTLRLAPSIQSGQGTLWNLAGNHVKRWAENDPDAAVAWYRQMEKPPAGVEYSTLVARAFDGLHRRSPDEAVAFFRSVTDQEKHAIIGGGGGADQPELMLDLASGIGDDFLRGICMNVLFQRADGRSPQEVRGWIDKLQPPANEAAQLLASAAAGSPGGEVSAEDAAKRMDWLRETAAGLDVSQATGVLLFNILHSKPDMVTELLDAEWERHPDERMLATYISRCMADERLILDAIPRSAKITDPQLRDSALVMMLLSTRGEPDARELARKGGLSEEEIDRLMSLNP</sequence>
<dbReference type="InterPro" id="IPR036388">
    <property type="entry name" value="WH-like_DNA-bd_sf"/>
</dbReference>
<dbReference type="InterPro" id="IPR013324">
    <property type="entry name" value="RNA_pol_sigma_r3/r4-like"/>
</dbReference>
<dbReference type="CDD" id="cd06171">
    <property type="entry name" value="Sigma70_r4"/>
    <property type="match status" value="1"/>
</dbReference>
<keyword evidence="4" id="KW-0238">DNA-binding</keyword>
<dbReference type="EMBL" id="JAPDDT010000031">
    <property type="protein sequence ID" value="MCW1926616.1"/>
    <property type="molecule type" value="Genomic_DNA"/>
</dbReference>
<protein>
    <submittedName>
        <fullName evidence="7">Sigma-70 family RNA polymerase sigma factor</fullName>
    </submittedName>
</protein>
<dbReference type="InterPro" id="IPR014284">
    <property type="entry name" value="RNA_pol_sigma-70_dom"/>
</dbReference>
<feature type="domain" description="RNA polymerase sigma factor 70 region 4 type 2" evidence="6">
    <location>
        <begin position="122"/>
        <end position="172"/>
    </location>
</feature>
<evidence type="ECO:0000256" key="1">
    <source>
        <dbReference type="ARBA" id="ARBA00010641"/>
    </source>
</evidence>
<evidence type="ECO:0000256" key="4">
    <source>
        <dbReference type="ARBA" id="ARBA00023125"/>
    </source>
</evidence>
<dbReference type="InterPro" id="IPR013325">
    <property type="entry name" value="RNA_pol_sigma_r2"/>
</dbReference>
<dbReference type="Proteomes" id="UP001320876">
    <property type="component" value="Unassembled WGS sequence"/>
</dbReference>
<evidence type="ECO:0000256" key="3">
    <source>
        <dbReference type="ARBA" id="ARBA00023082"/>
    </source>
</evidence>
<dbReference type="Pfam" id="PF08281">
    <property type="entry name" value="Sigma70_r4_2"/>
    <property type="match status" value="1"/>
</dbReference>
<comment type="caution">
    <text evidence="7">The sequence shown here is derived from an EMBL/GenBank/DDBJ whole genome shotgun (WGS) entry which is preliminary data.</text>
</comment>
<evidence type="ECO:0000313" key="8">
    <source>
        <dbReference type="Proteomes" id="UP001320876"/>
    </source>
</evidence>
<dbReference type="RefSeq" id="WP_264490724.1">
    <property type="nucleotide sequence ID" value="NZ_JAPDDT010000031.1"/>
</dbReference>
<keyword evidence="2" id="KW-0805">Transcription regulation</keyword>
<dbReference type="PANTHER" id="PTHR43133:SF8">
    <property type="entry name" value="RNA POLYMERASE SIGMA FACTOR HI_1459-RELATED"/>
    <property type="match status" value="1"/>
</dbReference>
<evidence type="ECO:0000256" key="2">
    <source>
        <dbReference type="ARBA" id="ARBA00023015"/>
    </source>
</evidence>
<organism evidence="7 8">
    <name type="scientific">Luteolibacter arcticus</name>
    <dbReference type="NCBI Taxonomy" id="1581411"/>
    <lineage>
        <taxon>Bacteria</taxon>
        <taxon>Pseudomonadati</taxon>
        <taxon>Verrucomicrobiota</taxon>
        <taxon>Verrucomicrobiia</taxon>
        <taxon>Verrucomicrobiales</taxon>
        <taxon>Verrucomicrobiaceae</taxon>
        <taxon>Luteolibacter</taxon>
    </lineage>
</organism>
<dbReference type="SUPFAM" id="SSF88659">
    <property type="entry name" value="Sigma3 and sigma4 domains of RNA polymerase sigma factors"/>
    <property type="match status" value="1"/>
</dbReference>